<sequence>MFFDFFYELRKHRIPVSTGEYLDLMQTLRGYAHRRMPVTPERFYLISRATLVKDVRFYDAFDLVFARLFSGQIGAGDDPFRQAIEQWLQRAAELTERPGEAPHFSPDELWKQLEERLKEQKERHDGGTKWIGTKGKSPFGHSGVNPAGVRIGGDERQPGNRSAIDSLGERRYREYRDDERLSVRQFQIALRRLRDLRREGRPQFSIPDSVRRTADNAGDPEAVFVKSRKNRLRLLLLMDVGGSMSPHATLVSRLFSAASKTNHFGHFKHYYFHNVVYDYLFEDAGFSKMITIDEFCRKYDDETRLLYVGDACMSPYELFDKRHAFFEYYYRAGQTDEETLRQKQQNVLNGYERLKFLLARFPRTAWLNPDPPHTWHHETVQAIADLMPMFPLTLDGLRRAVQSLTAIGR</sequence>
<name>A0A833H306_9LEPT</name>
<protein>
    <submittedName>
        <fullName evidence="2">VWA domain-containing protein</fullName>
    </submittedName>
</protein>
<dbReference type="PANTHER" id="PTHR39338:SF7">
    <property type="entry name" value="BLL6692 PROTEIN"/>
    <property type="match status" value="1"/>
</dbReference>
<dbReference type="InterPro" id="IPR008912">
    <property type="entry name" value="Uncharacterised_CoxE"/>
</dbReference>
<dbReference type="Pfam" id="PF05762">
    <property type="entry name" value="VWA_CoxE"/>
    <property type="match status" value="1"/>
</dbReference>
<evidence type="ECO:0000313" key="3">
    <source>
        <dbReference type="Proteomes" id="UP000460298"/>
    </source>
</evidence>
<dbReference type="Proteomes" id="UP000460298">
    <property type="component" value="Unassembled WGS sequence"/>
</dbReference>
<proteinExistence type="predicted"/>
<dbReference type="PANTHER" id="PTHR39338">
    <property type="entry name" value="BLL5662 PROTEIN-RELATED"/>
    <property type="match status" value="1"/>
</dbReference>
<accession>A0A833H306</accession>
<dbReference type="AlphaFoldDB" id="A0A833H306"/>
<feature type="region of interest" description="Disordered" evidence="1">
    <location>
        <begin position="121"/>
        <end position="142"/>
    </location>
</feature>
<comment type="caution">
    <text evidence="2">The sequence shown here is derived from an EMBL/GenBank/DDBJ whole genome shotgun (WGS) entry which is preliminary data.</text>
</comment>
<evidence type="ECO:0000313" key="2">
    <source>
        <dbReference type="EMBL" id="KAB2933618.1"/>
    </source>
</evidence>
<reference evidence="2 3" key="1">
    <citation type="submission" date="2019-10" db="EMBL/GenBank/DDBJ databases">
        <title>Extracellular Electron Transfer in a Candidatus Methanoperedens spp. Enrichment Culture.</title>
        <authorList>
            <person name="Berger S."/>
            <person name="Rangel Shaw D."/>
            <person name="Berben T."/>
            <person name="In 'T Zandt M."/>
            <person name="Frank J."/>
            <person name="Reimann J."/>
            <person name="Jetten M.S.M."/>
            <person name="Welte C.U."/>
        </authorList>
    </citation>
    <scope>NUCLEOTIDE SEQUENCE [LARGE SCALE GENOMIC DNA]</scope>
    <source>
        <strain evidence="2">SB12</strain>
    </source>
</reference>
<organism evidence="2 3">
    <name type="scientific">Leptonema illini</name>
    <dbReference type="NCBI Taxonomy" id="183"/>
    <lineage>
        <taxon>Bacteria</taxon>
        <taxon>Pseudomonadati</taxon>
        <taxon>Spirochaetota</taxon>
        <taxon>Spirochaetia</taxon>
        <taxon>Leptospirales</taxon>
        <taxon>Leptospiraceae</taxon>
        <taxon>Leptonema</taxon>
    </lineage>
</organism>
<dbReference type="EMBL" id="WBUI01000005">
    <property type="protein sequence ID" value="KAB2933618.1"/>
    <property type="molecule type" value="Genomic_DNA"/>
</dbReference>
<evidence type="ECO:0000256" key="1">
    <source>
        <dbReference type="SAM" id="MobiDB-lite"/>
    </source>
</evidence>
<gene>
    <name evidence="2" type="ORF">F9K24_07180</name>
</gene>